<evidence type="ECO:0000259" key="1">
    <source>
        <dbReference type="Pfam" id="PF12146"/>
    </source>
</evidence>
<sequence>MGEAMSSKHRRRAAGVVAALALVAAGCAAETRPVMAGGGRPALEVQPVTVTAAPAPAEVQRIELWRDDIRLAGTLEVPRLAPGERVPLVIVMHGFSGNQNEPLIRATAEALHNARIATLRFDFDGHGASGGRQEDMTVPGEIADAQVVYDYARGLPFVSTIGLAGHSQGGVVASMLAGHLGDNVSAMALFAPASIIPEATRSGSILGAQFDPNNPPDVITSVNDYRVGRAYILSAQTLPLEQVASQYAGPVTLIQGADDRAVPPAASEQFVTVFRDAELHELPGQDHVFAADPAQPAELAADFLAARLH</sequence>
<dbReference type="Gene3D" id="3.40.50.1820">
    <property type="entry name" value="alpha/beta hydrolase"/>
    <property type="match status" value="1"/>
</dbReference>
<dbReference type="PANTHER" id="PTHR43265:SF1">
    <property type="entry name" value="ESTERASE ESTD"/>
    <property type="match status" value="1"/>
</dbReference>
<evidence type="ECO:0000313" key="2">
    <source>
        <dbReference type="EMBL" id="GAS97072.1"/>
    </source>
</evidence>
<feature type="domain" description="Serine aminopeptidase S33" evidence="1">
    <location>
        <begin position="88"/>
        <end position="198"/>
    </location>
</feature>
<dbReference type="PANTHER" id="PTHR43265">
    <property type="entry name" value="ESTERASE ESTD"/>
    <property type="match status" value="1"/>
</dbReference>
<proteinExistence type="predicted"/>
<evidence type="ECO:0000313" key="3">
    <source>
        <dbReference type="Proteomes" id="UP000069443"/>
    </source>
</evidence>
<keyword evidence="3" id="KW-1185">Reference proteome</keyword>
<dbReference type="InterPro" id="IPR053145">
    <property type="entry name" value="AB_hydrolase_Est10"/>
</dbReference>
<dbReference type="GO" id="GO:0052689">
    <property type="term" value="F:carboxylic ester hydrolase activity"/>
    <property type="evidence" value="ECO:0007669"/>
    <property type="project" value="TreeGrafter"/>
</dbReference>
<name>A0A100WEG0_MYCCR</name>
<dbReference type="Proteomes" id="UP000069443">
    <property type="component" value="Unassembled WGS sequence"/>
</dbReference>
<dbReference type="OrthoDB" id="9806902at2"/>
<protein>
    <submittedName>
        <fullName evidence="2">Hydrolase of alpha-beta family protein</fullName>
    </submittedName>
</protein>
<comment type="caution">
    <text evidence="2">The sequence shown here is derived from an EMBL/GenBank/DDBJ whole genome shotgun (WGS) entry which is preliminary data.</text>
</comment>
<dbReference type="STRING" id="228230.RMCC_4038"/>
<reference evidence="3" key="1">
    <citation type="journal article" date="2016" name="Genome Announc.">
        <title>Draft Genome Sequences of Five Rapidly Growing Mycobacterium Species, M. thermoresistibile, M. fortuitum subsp. acetamidolyticum, M. canariasense, M. brisbanense, and M. novocastrense.</title>
        <authorList>
            <person name="Katahira K."/>
            <person name="Ogura Y."/>
            <person name="Gotoh Y."/>
            <person name="Hayashi T."/>
        </authorList>
    </citation>
    <scope>NUCLEOTIDE SEQUENCE [LARGE SCALE GENOMIC DNA]</scope>
    <source>
        <strain evidence="3">JCM15298</strain>
    </source>
</reference>
<reference evidence="3" key="2">
    <citation type="submission" date="2016-02" db="EMBL/GenBank/DDBJ databases">
        <title>Draft genome sequence of five rapidly growing Mycobacterium species.</title>
        <authorList>
            <person name="Katahira K."/>
            <person name="Gotou Y."/>
            <person name="Iida K."/>
            <person name="Ogura Y."/>
            <person name="Hayashi T."/>
        </authorList>
    </citation>
    <scope>NUCLEOTIDE SEQUENCE [LARGE SCALE GENOMIC DNA]</scope>
    <source>
        <strain evidence="3">JCM15298</strain>
    </source>
</reference>
<dbReference type="Pfam" id="PF12146">
    <property type="entry name" value="Hydrolase_4"/>
    <property type="match status" value="1"/>
</dbReference>
<dbReference type="InterPro" id="IPR029058">
    <property type="entry name" value="AB_hydrolase_fold"/>
</dbReference>
<dbReference type="SUPFAM" id="SSF53474">
    <property type="entry name" value="alpha/beta-Hydrolases"/>
    <property type="match status" value="1"/>
</dbReference>
<gene>
    <name evidence="2" type="ORF">RMCC_4038</name>
</gene>
<dbReference type="RefSeq" id="WP_062658008.1">
    <property type="nucleotide sequence ID" value="NZ_BCSY01000068.1"/>
</dbReference>
<dbReference type="AlphaFoldDB" id="A0A100WEG0"/>
<accession>A0A100WEG0</accession>
<dbReference type="EMBL" id="BCSY01000068">
    <property type="protein sequence ID" value="GAS97072.1"/>
    <property type="molecule type" value="Genomic_DNA"/>
</dbReference>
<dbReference type="InterPro" id="IPR022742">
    <property type="entry name" value="Hydrolase_4"/>
</dbReference>
<organism evidence="2 3">
    <name type="scientific">Mycolicibacterium canariasense</name>
    <name type="common">Mycobacterium canariasense</name>
    <dbReference type="NCBI Taxonomy" id="228230"/>
    <lineage>
        <taxon>Bacteria</taxon>
        <taxon>Bacillati</taxon>
        <taxon>Actinomycetota</taxon>
        <taxon>Actinomycetes</taxon>
        <taxon>Mycobacteriales</taxon>
        <taxon>Mycobacteriaceae</taxon>
        <taxon>Mycolicibacterium</taxon>
    </lineage>
</organism>
<keyword evidence="2" id="KW-0378">Hydrolase</keyword>